<keyword evidence="1" id="KW-0436">Ligase</keyword>
<evidence type="ECO:0000256" key="4">
    <source>
        <dbReference type="ARBA" id="ARBA00022840"/>
    </source>
</evidence>
<dbReference type="EMBL" id="JBHUEM010000033">
    <property type="protein sequence ID" value="MFD1738101.1"/>
    <property type="molecule type" value="Genomic_DNA"/>
</dbReference>
<dbReference type="SUPFAM" id="SSF52440">
    <property type="entry name" value="PreATP-grasp domain"/>
    <property type="match status" value="1"/>
</dbReference>
<dbReference type="SUPFAM" id="SSF56059">
    <property type="entry name" value="Glutathione synthetase ATP-binding domain-like"/>
    <property type="match status" value="1"/>
</dbReference>
<evidence type="ECO:0000256" key="5">
    <source>
        <dbReference type="ARBA" id="ARBA00022842"/>
    </source>
</evidence>
<dbReference type="Pfam" id="PF03738">
    <property type="entry name" value="GSP_synth"/>
    <property type="match status" value="1"/>
</dbReference>
<keyword evidence="4" id="KW-0067">ATP-binding</keyword>
<organism evidence="7 8">
    <name type="scientific">Bacillus salitolerans</name>
    <dbReference type="NCBI Taxonomy" id="1437434"/>
    <lineage>
        <taxon>Bacteria</taxon>
        <taxon>Bacillati</taxon>
        <taxon>Bacillota</taxon>
        <taxon>Bacilli</taxon>
        <taxon>Bacillales</taxon>
        <taxon>Bacillaceae</taxon>
        <taxon>Bacillus</taxon>
    </lineage>
</organism>
<evidence type="ECO:0000256" key="3">
    <source>
        <dbReference type="ARBA" id="ARBA00022741"/>
    </source>
</evidence>
<dbReference type="InterPro" id="IPR005494">
    <property type="entry name" value="GSPS_pre-ATP-grasp-like_dom"/>
</dbReference>
<keyword evidence="5" id="KW-0460">Magnesium</keyword>
<name>A0ABW4LUH6_9BACI</name>
<evidence type="ECO:0000256" key="1">
    <source>
        <dbReference type="ARBA" id="ARBA00022598"/>
    </source>
</evidence>
<feature type="domain" description="Glutathionylspermidine synthase pre-ATP-grasp-like" evidence="6">
    <location>
        <begin position="36"/>
        <end position="412"/>
    </location>
</feature>
<comment type="caution">
    <text evidence="7">The sequence shown here is derived from an EMBL/GenBank/DDBJ whole genome shotgun (WGS) entry which is preliminary data.</text>
</comment>
<dbReference type="InterPro" id="IPR016185">
    <property type="entry name" value="PreATP-grasp_dom_sf"/>
</dbReference>
<dbReference type="Proteomes" id="UP001597214">
    <property type="component" value="Unassembled WGS sequence"/>
</dbReference>
<dbReference type="Gene3D" id="3.30.1490.330">
    <property type="match status" value="1"/>
</dbReference>
<accession>A0ABW4LUH6</accession>
<keyword evidence="2" id="KW-0479">Metal-binding</keyword>
<sequence length="416" mass="48132">MKDYSFKEQRSLFYSKLPEYWADLYGQEYSLYDINEIDAHFVVETREFAQKAGHIFFRTAELLQSKTIPDDTFFQMGFPKETIEFIRLTSLSAKTVIGRFDSVVINGKHKLLEFNADTPTFIYELFRVNGLICKEFNYQDPNHQQELSLMNAVNQAVHEMLQSLGCSEYPNIVFTSHGDNVEDRNTVLYLQSLLNRPSQYVPLHELRIIKDKALLDPSGKPIDILYRQTFPIESLLLDRDPDTNERVGEQLLDLVARRKLGLINPPSAFLLQNKAVMSVIWGLHMENSPYFSAEEHRWIEDHFLPTYLEPDYFIKSNQKYVKKPVFGREGDTIEIFNGAGEKIDEDKHKSYTDYLAVYQKFVALPTTMFQTELGEKQGHIMVGTFLINGHPSAFGFRVGDQITNNLSYFLPVGIKK</sequence>
<proteinExistence type="predicted"/>
<keyword evidence="8" id="KW-1185">Reference proteome</keyword>
<reference evidence="8" key="1">
    <citation type="journal article" date="2019" name="Int. J. Syst. Evol. Microbiol.">
        <title>The Global Catalogue of Microorganisms (GCM) 10K type strain sequencing project: providing services to taxonomists for standard genome sequencing and annotation.</title>
        <authorList>
            <consortium name="The Broad Institute Genomics Platform"/>
            <consortium name="The Broad Institute Genome Sequencing Center for Infectious Disease"/>
            <person name="Wu L."/>
            <person name="Ma J."/>
        </authorList>
    </citation>
    <scope>NUCLEOTIDE SEQUENCE [LARGE SCALE GENOMIC DNA]</scope>
    <source>
        <strain evidence="8">CCUG 49339</strain>
    </source>
</reference>
<evidence type="ECO:0000313" key="7">
    <source>
        <dbReference type="EMBL" id="MFD1738101.1"/>
    </source>
</evidence>
<keyword evidence="3" id="KW-0547">Nucleotide-binding</keyword>
<dbReference type="RefSeq" id="WP_377929317.1">
    <property type="nucleotide sequence ID" value="NZ_JBHUEM010000033.1"/>
</dbReference>
<evidence type="ECO:0000256" key="2">
    <source>
        <dbReference type="ARBA" id="ARBA00022723"/>
    </source>
</evidence>
<evidence type="ECO:0000313" key="8">
    <source>
        <dbReference type="Proteomes" id="UP001597214"/>
    </source>
</evidence>
<gene>
    <name evidence="7" type="ORF">ACFSCX_16350</name>
</gene>
<evidence type="ECO:0000259" key="6">
    <source>
        <dbReference type="Pfam" id="PF03738"/>
    </source>
</evidence>
<protein>
    <submittedName>
        <fullName evidence="7">Glutathionylspermidine synthase family protein</fullName>
    </submittedName>
</protein>